<comment type="similarity">
    <text evidence="2 7">Belongs to the reduced folate carrier (RFC) transporter (TC 2.A.48) family.</text>
</comment>
<feature type="transmembrane region" description="Helical" evidence="9">
    <location>
        <begin position="47"/>
        <end position="65"/>
    </location>
</feature>
<feature type="transmembrane region" description="Helical" evidence="9">
    <location>
        <begin position="325"/>
        <end position="347"/>
    </location>
</feature>
<keyword evidence="4 9" id="KW-0812">Transmembrane</keyword>
<feature type="transmembrane region" description="Helical" evidence="9">
    <location>
        <begin position="165"/>
        <end position="182"/>
    </location>
</feature>
<comment type="subcellular location">
    <subcellularLocation>
        <location evidence="1 7">Membrane</location>
        <topology evidence="1 7">Multi-pass membrane protein</topology>
    </subcellularLocation>
</comment>
<keyword evidence="5 9" id="KW-1133">Transmembrane helix</keyword>
<feature type="region of interest" description="Disordered" evidence="8">
    <location>
        <begin position="281"/>
        <end position="304"/>
    </location>
</feature>
<keyword evidence="6 7" id="KW-0472">Membrane</keyword>
<evidence type="ECO:0000256" key="9">
    <source>
        <dbReference type="SAM" id="Phobius"/>
    </source>
</evidence>
<dbReference type="PANTHER" id="PTHR10686">
    <property type="entry name" value="FOLATE TRANSPORTER"/>
    <property type="match status" value="1"/>
</dbReference>
<feature type="transmembrane region" description="Helical" evidence="9">
    <location>
        <begin position="367"/>
        <end position="387"/>
    </location>
</feature>
<dbReference type="InterPro" id="IPR036259">
    <property type="entry name" value="MFS_trans_sf"/>
</dbReference>
<evidence type="ECO:0000256" key="3">
    <source>
        <dbReference type="ARBA" id="ARBA00022448"/>
    </source>
</evidence>
<dbReference type="PIRSF" id="PIRSF028739">
    <property type="entry name" value="Folate_carrier"/>
    <property type="match status" value="1"/>
</dbReference>
<dbReference type="InterPro" id="IPR002666">
    <property type="entry name" value="Folate_carrier"/>
</dbReference>
<dbReference type="EMBL" id="JBJQND010000016">
    <property type="protein sequence ID" value="KAL3848261.1"/>
    <property type="molecule type" value="Genomic_DNA"/>
</dbReference>
<evidence type="ECO:0000313" key="11">
    <source>
        <dbReference type="Proteomes" id="UP001634394"/>
    </source>
</evidence>
<dbReference type="Proteomes" id="UP001634394">
    <property type="component" value="Unassembled WGS sequence"/>
</dbReference>
<dbReference type="SUPFAM" id="SSF103473">
    <property type="entry name" value="MFS general substrate transporter"/>
    <property type="match status" value="1"/>
</dbReference>
<evidence type="ECO:0000256" key="2">
    <source>
        <dbReference type="ARBA" id="ARBA00005773"/>
    </source>
</evidence>
<feature type="region of interest" description="Disordered" evidence="8">
    <location>
        <begin position="211"/>
        <end position="237"/>
    </location>
</feature>
<evidence type="ECO:0000256" key="1">
    <source>
        <dbReference type="ARBA" id="ARBA00004141"/>
    </source>
</evidence>
<gene>
    <name evidence="10" type="ORF">ACJMK2_019130</name>
</gene>
<accession>A0ABD3UH31</accession>
<sequence length="524" mass="58970">MHWIPLTCILCSFGFAKEMRPSEAFLTLYLTGPWKNLTIEQVDNEMYPWWTYAYLIWLVPVFLLTDFFRYKPILIIEGAAYIGTWALLLWAQGLEAMKGVEILYGLATACDVAYYSYLYVQVPKQHFKKIASFTRAATLMGTFISFVLSQIFHSLNVMDYFDLNVFSFVSVCIAFVITLILPRPEYSEIFHRKRHIEAEGSNMENVNPEVDATSCQENPVTKDSVENRSTNNGTSFKNNAFEGDDSLMKCECNISMASKTGNDILLAKKMSQDMALVGNISSSKNSSAKNKKHEGVENSSSSSSKCKDGFLFMLKEMKDSYSSRVVIIWSVWWAIASCGNFQVLNYVQNLWAVISSQDSPGENADVYNGAVEAASTLLGTISVMLVGFLPVEWSRRAEFFMAFVCAANAVFLIMMAHTSNIWVAYVLYVLFRLSYITVITIATAQIAQNLSKQRYGLVFGCNMFLALVLETILTVIVVDKAVLGVGIVDQFTVYGGYFVVISVLFFAVAIWKCIRKRSNDYNLD</sequence>
<name>A0ABD3UH31_SINWO</name>
<keyword evidence="11" id="KW-1185">Reference proteome</keyword>
<feature type="transmembrane region" description="Helical" evidence="9">
    <location>
        <begin position="490"/>
        <end position="511"/>
    </location>
</feature>
<feature type="transmembrane region" description="Helical" evidence="9">
    <location>
        <begin position="399"/>
        <end position="416"/>
    </location>
</feature>
<dbReference type="GO" id="GO:0005886">
    <property type="term" value="C:plasma membrane"/>
    <property type="evidence" value="ECO:0007669"/>
    <property type="project" value="UniProtKB-UniRule"/>
</dbReference>
<dbReference type="PANTHER" id="PTHR10686:SF18">
    <property type="entry name" value="IP11787P-RELATED"/>
    <property type="match status" value="1"/>
</dbReference>
<comment type="caution">
    <text evidence="10">The sequence shown here is derived from an EMBL/GenBank/DDBJ whole genome shotgun (WGS) entry which is preliminary data.</text>
</comment>
<feature type="transmembrane region" description="Helical" evidence="9">
    <location>
        <begin position="102"/>
        <end position="120"/>
    </location>
</feature>
<dbReference type="Gene3D" id="1.20.1250.20">
    <property type="entry name" value="MFS general substrate transporter like domains"/>
    <property type="match status" value="1"/>
</dbReference>
<proteinExistence type="inferred from homology"/>
<evidence type="ECO:0000256" key="6">
    <source>
        <dbReference type="ARBA" id="ARBA00023136"/>
    </source>
</evidence>
<dbReference type="GO" id="GO:0090482">
    <property type="term" value="F:vitamin transmembrane transporter activity"/>
    <property type="evidence" value="ECO:0007669"/>
    <property type="project" value="UniProtKB-ARBA"/>
</dbReference>
<dbReference type="FunFam" id="1.20.1250.20:FF:000225">
    <property type="entry name" value="Solute carrier family 19 member 1"/>
    <property type="match status" value="1"/>
</dbReference>
<dbReference type="AlphaFoldDB" id="A0ABD3UH31"/>
<feature type="compositionally biased region" description="Polar residues" evidence="8">
    <location>
        <begin position="213"/>
        <end position="237"/>
    </location>
</feature>
<evidence type="ECO:0000256" key="5">
    <source>
        <dbReference type="ARBA" id="ARBA00022989"/>
    </source>
</evidence>
<feature type="transmembrane region" description="Helical" evidence="9">
    <location>
        <begin position="132"/>
        <end position="153"/>
    </location>
</feature>
<feature type="transmembrane region" description="Helical" evidence="9">
    <location>
        <begin position="422"/>
        <end position="443"/>
    </location>
</feature>
<evidence type="ECO:0000256" key="7">
    <source>
        <dbReference type="PIRNR" id="PIRNR028739"/>
    </source>
</evidence>
<evidence type="ECO:0000256" key="8">
    <source>
        <dbReference type="SAM" id="MobiDB-lite"/>
    </source>
</evidence>
<evidence type="ECO:0008006" key="12">
    <source>
        <dbReference type="Google" id="ProtNLM"/>
    </source>
</evidence>
<dbReference type="Pfam" id="PF01770">
    <property type="entry name" value="Folate_carrier"/>
    <property type="match status" value="1"/>
</dbReference>
<protein>
    <recommendedName>
        <fullName evidence="12">Thiamine transporter 2</fullName>
    </recommendedName>
</protein>
<organism evidence="10 11">
    <name type="scientific">Sinanodonta woodiana</name>
    <name type="common">Chinese pond mussel</name>
    <name type="synonym">Anodonta woodiana</name>
    <dbReference type="NCBI Taxonomy" id="1069815"/>
    <lineage>
        <taxon>Eukaryota</taxon>
        <taxon>Metazoa</taxon>
        <taxon>Spiralia</taxon>
        <taxon>Lophotrochozoa</taxon>
        <taxon>Mollusca</taxon>
        <taxon>Bivalvia</taxon>
        <taxon>Autobranchia</taxon>
        <taxon>Heteroconchia</taxon>
        <taxon>Palaeoheterodonta</taxon>
        <taxon>Unionida</taxon>
        <taxon>Unionoidea</taxon>
        <taxon>Unionidae</taxon>
        <taxon>Unioninae</taxon>
        <taxon>Sinanodonta</taxon>
    </lineage>
</organism>
<evidence type="ECO:0000256" key="4">
    <source>
        <dbReference type="ARBA" id="ARBA00022692"/>
    </source>
</evidence>
<feature type="transmembrane region" description="Helical" evidence="9">
    <location>
        <begin position="455"/>
        <end position="478"/>
    </location>
</feature>
<evidence type="ECO:0000313" key="10">
    <source>
        <dbReference type="EMBL" id="KAL3848261.1"/>
    </source>
</evidence>
<reference evidence="10 11" key="1">
    <citation type="submission" date="2024-11" db="EMBL/GenBank/DDBJ databases">
        <title>Chromosome-level genome assembly of the freshwater bivalve Anodonta woodiana.</title>
        <authorList>
            <person name="Chen X."/>
        </authorList>
    </citation>
    <scope>NUCLEOTIDE SEQUENCE [LARGE SCALE GENOMIC DNA]</scope>
    <source>
        <strain evidence="10">MN2024</strain>
        <tissue evidence="10">Gills</tissue>
    </source>
</reference>
<feature type="transmembrane region" description="Helical" evidence="9">
    <location>
        <begin position="72"/>
        <end position="90"/>
    </location>
</feature>
<keyword evidence="3 7" id="KW-0813">Transport</keyword>